<dbReference type="EMBL" id="BJNT01000016">
    <property type="protein sequence ID" value="GEC86748.1"/>
    <property type="molecule type" value="Genomic_DNA"/>
</dbReference>
<evidence type="ECO:0000313" key="2">
    <source>
        <dbReference type="EMBL" id="GEC86748.1"/>
    </source>
</evidence>
<keyword evidence="1" id="KW-0808">Transferase</keyword>
<dbReference type="InterPro" id="IPR003448">
    <property type="entry name" value="Mopterin_biosynth_MoaE"/>
</dbReference>
<sequence>MSEAMEDPVKGPVKDPAYVAAQTGTVIHTAVSTGRLEDHLAAAKDATATDAMGAVVTFEGTVRDHDNGEGVTQLIYTHHPTADAVLARIAEETVAEYPEIRLWAEHRSGELGIGELAFLVVVASSHRGPAFEAVAEFASRVKSEVPIWKEQEHTDGSTDWVGLS</sequence>
<dbReference type="GeneID" id="82888185"/>
<evidence type="ECO:0000313" key="4">
    <source>
        <dbReference type="Proteomes" id="UP000319986"/>
    </source>
</evidence>
<dbReference type="EC" id="2.8.1.12" evidence="1"/>
<reference evidence="3" key="1">
    <citation type="submission" date="2015-11" db="EMBL/GenBank/DDBJ databases">
        <authorList>
            <person name="Dugat-Bony E."/>
        </authorList>
    </citation>
    <scope>NUCLEOTIDE SEQUENCE [LARGE SCALE GENOMIC DNA]</scope>
    <source>
        <strain evidence="3">Mu292</strain>
    </source>
</reference>
<reference evidence="2 4" key="3">
    <citation type="submission" date="2019-06" db="EMBL/GenBank/DDBJ databases">
        <title>Whole genome shotgun sequence of Corynebacterium variabile NBRC 15286.</title>
        <authorList>
            <person name="Hosoyama A."/>
            <person name="Uohara A."/>
            <person name="Ohji S."/>
            <person name="Ichikawa N."/>
        </authorList>
    </citation>
    <scope>NUCLEOTIDE SEQUENCE [LARGE SCALE GENOMIC DNA]</scope>
    <source>
        <strain evidence="2 4">NBRC 15286</strain>
    </source>
</reference>
<gene>
    <name evidence="2" type="ORF">CVA01_20620</name>
    <name evidence="1" type="ORF">CVAR292_00235</name>
</gene>
<dbReference type="GO" id="GO:0006777">
    <property type="term" value="P:Mo-molybdopterin cofactor biosynthetic process"/>
    <property type="evidence" value="ECO:0007669"/>
    <property type="project" value="InterPro"/>
</dbReference>
<dbReference type="Pfam" id="PF02391">
    <property type="entry name" value="MoaE"/>
    <property type="match status" value="1"/>
</dbReference>
<protein>
    <submittedName>
        <fullName evidence="2">Molybdopterin converting factor</fullName>
    </submittedName>
    <submittedName>
        <fullName evidence="1">Molybdopterin synthase subunit MoaE</fullName>
        <ecNumber evidence="1">2.8.1.12</ecNumber>
    </submittedName>
</protein>
<evidence type="ECO:0000313" key="1">
    <source>
        <dbReference type="EMBL" id="CUU64930.1"/>
    </source>
</evidence>
<dbReference type="AlphaFoldDB" id="A0A0X2NJJ8"/>
<dbReference type="RefSeq" id="WP_244938254.1">
    <property type="nucleotide sequence ID" value="NZ_BJNT01000016.1"/>
</dbReference>
<reference evidence="1" key="2">
    <citation type="submission" date="2015-11" db="EMBL/GenBank/DDBJ databases">
        <authorList>
            <person name="Zhang Y."/>
            <person name="Guo Z."/>
        </authorList>
    </citation>
    <scope>NUCLEOTIDE SEQUENCE [LARGE SCALE GENOMIC DNA]</scope>
    <source>
        <strain evidence="1">Mu292</strain>
    </source>
</reference>
<dbReference type="CDD" id="cd00756">
    <property type="entry name" value="MoaE"/>
    <property type="match status" value="1"/>
</dbReference>
<dbReference type="Gene3D" id="3.90.1170.40">
    <property type="entry name" value="Molybdopterin biosynthesis MoaE subunit"/>
    <property type="match status" value="1"/>
</dbReference>
<dbReference type="SUPFAM" id="SSF54690">
    <property type="entry name" value="Molybdopterin synthase subunit MoaE"/>
    <property type="match status" value="1"/>
</dbReference>
<keyword evidence="3" id="KW-1185">Reference proteome</keyword>
<organism evidence="1 3">
    <name type="scientific">Corynebacterium variabile</name>
    <dbReference type="NCBI Taxonomy" id="1727"/>
    <lineage>
        <taxon>Bacteria</taxon>
        <taxon>Bacillati</taxon>
        <taxon>Actinomycetota</taxon>
        <taxon>Actinomycetes</taxon>
        <taxon>Mycobacteriales</taxon>
        <taxon>Corynebacteriaceae</taxon>
        <taxon>Corynebacterium</taxon>
    </lineage>
</organism>
<dbReference type="GO" id="GO:0030366">
    <property type="term" value="F:molybdopterin synthase activity"/>
    <property type="evidence" value="ECO:0007669"/>
    <property type="project" value="UniProtKB-EC"/>
</dbReference>
<name>A0A0X2NJJ8_9CORY</name>
<dbReference type="Proteomes" id="UP000319986">
    <property type="component" value="Unassembled WGS sequence"/>
</dbReference>
<dbReference type="Proteomes" id="UP000182498">
    <property type="component" value="Unassembled WGS sequence"/>
</dbReference>
<evidence type="ECO:0000313" key="3">
    <source>
        <dbReference type="Proteomes" id="UP000182498"/>
    </source>
</evidence>
<proteinExistence type="predicted"/>
<accession>A0A0X2NJJ8</accession>
<dbReference type="InterPro" id="IPR036563">
    <property type="entry name" value="MoaE_sf"/>
</dbReference>
<dbReference type="EMBL" id="FAUH01000001">
    <property type="protein sequence ID" value="CUU64930.1"/>
    <property type="molecule type" value="Genomic_DNA"/>
</dbReference>
<dbReference type="PANTHER" id="PTHR23404">
    <property type="entry name" value="MOLYBDOPTERIN SYNTHASE RELATED"/>
    <property type="match status" value="1"/>
</dbReference>